<dbReference type="GO" id="GO:0005829">
    <property type="term" value="C:cytosol"/>
    <property type="evidence" value="ECO:0007669"/>
    <property type="project" value="TreeGrafter"/>
</dbReference>
<dbReference type="Gene3D" id="2.40.50.180">
    <property type="entry name" value="CheA-289, Domain 4"/>
    <property type="match status" value="1"/>
</dbReference>
<protein>
    <recommendedName>
        <fullName evidence="2">Chemotaxis protein CheW</fullName>
    </recommendedName>
</protein>
<dbReference type="PANTHER" id="PTHR22617:SF23">
    <property type="entry name" value="CHEMOTAXIS PROTEIN CHEW"/>
    <property type="match status" value="1"/>
</dbReference>
<feature type="domain" description="CheW-like" evidence="5">
    <location>
        <begin position="12"/>
        <end position="152"/>
    </location>
</feature>
<dbReference type="InterPro" id="IPR039315">
    <property type="entry name" value="CheW"/>
</dbReference>
<keyword evidence="3" id="KW-0963">Cytoplasm</keyword>
<sequence length="162" mass="18205">MAEMVENETMNDMKVIVFQLKNEEYGVAVEQVRSIERVQHITRVPRTPDFVKGVINLRGVVTPIIDLRSRFNIEEVDYSDSSRVIIVSVGEMDVGLIVDNANDVIDIPANAIEPPPEVVGGLEAEYLRGVAKLEKRLLILLNLDKVLNPEEIQDLKQIEAEV</sequence>
<evidence type="ECO:0000256" key="2">
    <source>
        <dbReference type="ARBA" id="ARBA00021483"/>
    </source>
</evidence>
<accession>A0A840QIV9</accession>
<dbReference type="SUPFAM" id="SSF50341">
    <property type="entry name" value="CheW-like"/>
    <property type="match status" value="1"/>
</dbReference>
<dbReference type="Pfam" id="PF01584">
    <property type="entry name" value="CheW"/>
    <property type="match status" value="1"/>
</dbReference>
<comment type="subcellular location">
    <subcellularLocation>
        <location evidence="1">Cytoplasm</location>
    </subcellularLocation>
</comment>
<evidence type="ECO:0000256" key="3">
    <source>
        <dbReference type="ARBA" id="ARBA00022490"/>
    </source>
</evidence>
<evidence type="ECO:0000259" key="5">
    <source>
        <dbReference type="PROSITE" id="PS50851"/>
    </source>
</evidence>
<dbReference type="GO" id="GO:0006935">
    <property type="term" value="P:chemotaxis"/>
    <property type="evidence" value="ECO:0007669"/>
    <property type="project" value="UniProtKB-KW"/>
</dbReference>
<dbReference type="InterPro" id="IPR002545">
    <property type="entry name" value="CheW-lke_dom"/>
</dbReference>
<dbReference type="Proteomes" id="UP000551878">
    <property type="component" value="Unassembled WGS sequence"/>
</dbReference>
<dbReference type="PROSITE" id="PS50851">
    <property type="entry name" value="CHEW"/>
    <property type="match status" value="1"/>
</dbReference>
<evidence type="ECO:0000256" key="1">
    <source>
        <dbReference type="ARBA" id="ARBA00004496"/>
    </source>
</evidence>
<dbReference type="SMART" id="SM00260">
    <property type="entry name" value="CheW"/>
    <property type="match status" value="1"/>
</dbReference>
<evidence type="ECO:0000313" key="7">
    <source>
        <dbReference type="Proteomes" id="UP000551878"/>
    </source>
</evidence>
<dbReference type="InterPro" id="IPR036061">
    <property type="entry name" value="CheW-like_dom_sf"/>
</dbReference>
<comment type="caution">
    <text evidence="6">The sequence shown here is derived from an EMBL/GenBank/DDBJ whole genome shotgun (WGS) entry which is preliminary data.</text>
</comment>
<dbReference type="EMBL" id="JACHHB010000001">
    <property type="protein sequence ID" value="MBB5172055.1"/>
    <property type="molecule type" value="Genomic_DNA"/>
</dbReference>
<dbReference type="GO" id="GO:0007165">
    <property type="term" value="P:signal transduction"/>
    <property type="evidence" value="ECO:0007669"/>
    <property type="project" value="InterPro"/>
</dbReference>
<name>A0A840QIV9_9BACI</name>
<dbReference type="FunFam" id="2.40.50.180:FF:000002">
    <property type="entry name" value="Chemotaxis protein CheW"/>
    <property type="match status" value="1"/>
</dbReference>
<evidence type="ECO:0000313" key="6">
    <source>
        <dbReference type="EMBL" id="MBB5172055.1"/>
    </source>
</evidence>
<gene>
    <name evidence="6" type="ORF">HNQ41_000195</name>
</gene>
<keyword evidence="7" id="KW-1185">Reference proteome</keyword>
<organism evidence="6 7">
    <name type="scientific">Texcoconibacillus texcoconensis</name>
    <dbReference type="NCBI Taxonomy" id="1095777"/>
    <lineage>
        <taxon>Bacteria</taxon>
        <taxon>Bacillati</taxon>
        <taxon>Bacillota</taxon>
        <taxon>Bacilli</taxon>
        <taxon>Bacillales</taxon>
        <taxon>Bacillaceae</taxon>
        <taxon>Texcoconibacillus</taxon>
    </lineage>
</organism>
<evidence type="ECO:0000256" key="4">
    <source>
        <dbReference type="ARBA" id="ARBA00022500"/>
    </source>
</evidence>
<proteinExistence type="predicted"/>
<dbReference type="AlphaFoldDB" id="A0A840QIV9"/>
<dbReference type="CDD" id="cd00732">
    <property type="entry name" value="CheW"/>
    <property type="match status" value="1"/>
</dbReference>
<reference evidence="6 7" key="1">
    <citation type="submission" date="2020-08" db="EMBL/GenBank/DDBJ databases">
        <title>Genomic Encyclopedia of Type Strains, Phase IV (KMG-IV): sequencing the most valuable type-strain genomes for metagenomic binning, comparative biology and taxonomic classification.</title>
        <authorList>
            <person name="Goeker M."/>
        </authorList>
    </citation>
    <scope>NUCLEOTIDE SEQUENCE [LARGE SCALE GENOMIC DNA]</scope>
    <source>
        <strain evidence="6 7">DSM 24696</strain>
    </source>
</reference>
<dbReference type="Gene3D" id="2.30.30.40">
    <property type="entry name" value="SH3 Domains"/>
    <property type="match status" value="1"/>
</dbReference>
<keyword evidence="4" id="KW-0145">Chemotaxis</keyword>
<dbReference type="PANTHER" id="PTHR22617">
    <property type="entry name" value="CHEMOTAXIS SENSOR HISTIDINE KINASE-RELATED"/>
    <property type="match status" value="1"/>
</dbReference>